<evidence type="ECO:0000256" key="4">
    <source>
        <dbReference type="ARBA" id="ARBA00022786"/>
    </source>
</evidence>
<keyword evidence="6 7" id="KW-0788">Thiol protease</keyword>
<dbReference type="PANTHER" id="PTHR10589">
    <property type="entry name" value="UBIQUITIN CARBOXYL-TERMINAL HYDROLASE"/>
    <property type="match status" value="1"/>
</dbReference>
<dbReference type="Pfam" id="PF01088">
    <property type="entry name" value="Peptidase_C12"/>
    <property type="match status" value="1"/>
</dbReference>
<dbReference type="GO" id="GO:0016579">
    <property type="term" value="P:protein deubiquitination"/>
    <property type="evidence" value="ECO:0007669"/>
    <property type="project" value="TreeGrafter"/>
</dbReference>
<feature type="domain" description="UCH catalytic" evidence="9">
    <location>
        <begin position="26"/>
        <end position="263"/>
    </location>
</feature>
<keyword evidence="5 7" id="KW-0378">Hydrolase</keyword>
<evidence type="ECO:0000313" key="10">
    <source>
        <dbReference type="EMBL" id="CAE4563305.1"/>
    </source>
</evidence>
<evidence type="ECO:0000256" key="7">
    <source>
        <dbReference type="PROSITE-ProRule" id="PRU01393"/>
    </source>
</evidence>
<reference evidence="10" key="1">
    <citation type="submission" date="2021-01" db="EMBL/GenBank/DDBJ databases">
        <authorList>
            <person name="Corre E."/>
            <person name="Pelletier E."/>
            <person name="Niang G."/>
            <person name="Scheremetjew M."/>
            <person name="Finn R."/>
            <person name="Kale V."/>
            <person name="Holt S."/>
            <person name="Cochrane G."/>
            <person name="Meng A."/>
            <person name="Brown T."/>
            <person name="Cohen L."/>
        </authorList>
    </citation>
    <scope>NUCLEOTIDE SEQUENCE</scope>
    <source>
        <strain evidence="10">CCMP3105</strain>
    </source>
</reference>
<evidence type="ECO:0000256" key="3">
    <source>
        <dbReference type="ARBA" id="ARBA00022670"/>
    </source>
</evidence>
<dbReference type="PANTHER" id="PTHR10589:SF17">
    <property type="entry name" value="UBIQUITIN CARBOXYL-TERMINAL HYDROLASE"/>
    <property type="match status" value="1"/>
</dbReference>
<protein>
    <recommendedName>
        <fullName evidence="8">Ubiquitin carboxyl-terminal hydrolase</fullName>
        <ecNumber evidence="8">3.4.19.12</ecNumber>
    </recommendedName>
</protein>
<sequence length="266" mass="28108">MDPLAEINDRLRKQGLAAAEAQGGSQWLALESNPEVFNEFCTRIGLPSGWGFVDVIGLDQELLDMTPGPVIACVVLFPCTRGIYDARRRQDAALRSGREAAGGASANRENLFFVRQVADFGNACGTIACLHAVSNSRQWLALAEGAALEGFVQAQACASPEERGRALLKEPLLRASSDAAASDPRAQTAVPARSGPALDHHFAAFVRSPGGRLVELDGTKFGPVDHGPTSEASFLSDAAGAIKRQFVASDPDVHGFALMALAKLPE</sequence>
<dbReference type="FunFam" id="3.40.532.10:FF:000006">
    <property type="entry name" value="Ubiquitin carboxyl-terminal hydrolase"/>
    <property type="match status" value="1"/>
</dbReference>
<evidence type="ECO:0000256" key="5">
    <source>
        <dbReference type="ARBA" id="ARBA00022801"/>
    </source>
</evidence>
<gene>
    <name evidence="10" type="ORF">AMON00008_LOCUS2924</name>
</gene>
<dbReference type="GO" id="GO:0004843">
    <property type="term" value="F:cysteine-type deubiquitinase activity"/>
    <property type="evidence" value="ECO:0007669"/>
    <property type="project" value="UniProtKB-UniRule"/>
</dbReference>
<dbReference type="InterPro" id="IPR036959">
    <property type="entry name" value="Peptidase_C12_UCH_sf"/>
</dbReference>
<keyword evidence="4 7" id="KW-0833">Ubl conjugation pathway</keyword>
<evidence type="ECO:0000259" key="9">
    <source>
        <dbReference type="PROSITE" id="PS52048"/>
    </source>
</evidence>
<name>A0A7S4UNP6_9DINO</name>
<feature type="active site" description="Proton donor" evidence="7">
    <location>
        <position position="201"/>
    </location>
</feature>
<dbReference type="InterPro" id="IPR001578">
    <property type="entry name" value="Peptidase_C12_UCH"/>
</dbReference>
<dbReference type="Gene3D" id="3.40.532.10">
    <property type="entry name" value="Peptidase C12, ubiquitin carboxyl-terminal hydrolase"/>
    <property type="match status" value="1"/>
</dbReference>
<keyword evidence="3 7" id="KW-0645">Protease</keyword>
<evidence type="ECO:0000256" key="6">
    <source>
        <dbReference type="ARBA" id="ARBA00022807"/>
    </source>
</evidence>
<dbReference type="SUPFAM" id="SSF54001">
    <property type="entry name" value="Cysteine proteinases"/>
    <property type="match status" value="1"/>
</dbReference>
<organism evidence="10">
    <name type="scientific">Alexandrium monilatum</name>
    <dbReference type="NCBI Taxonomy" id="311494"/>
    <lineage>
        <taxon>Eukaryota</taxon>
        <taxon>Sar</taxon>
        <taxon>Alveolata</taxon>
        <taxon>Dinophyceae</taxon>
        <taxon>Gonyaulacales</taxon>
        <taxon>Pyrocystaceae</taxon>
        <taxon>Alexandrium</taxon>
    </lineage>
</organism>
<dbReference type="PROSITE" id="PS52048">
    <property type="entry name" value="UCH_DOMAIN"/>
    <property type="match status" value="1"/>
</dbReference>
<dbReference type="EC" id="3.4.19.12" evidence="8"/>
<evidence type="ECO:0000256" key="8">
    <source>
        <dbReference type="RuleBase" id="RU361215"/>
    </source>
</evidence>
<dbReference type="EMBL" id="HBNR01004395">
    <property type="protein sequence ID" value="CAE4563305.1"/>
    <property type="molecule type" value="Transcribed_RNA"/>
</dbReference>
<comment type="catalytic activity">
    <reaction evidence="1 7 8">
        <text>Thiol-dependent hydrolysis of ester, thioester, amide, peptide and isopeptide bonds formed by the C-terminal Gly of ubiquitin (a 76-residue protein attached to proteins as an intracellular targeting signal).</text>
        <dbReference type="EC" id="3.4.19.12"/>
    </reaction>
</comment>
<proteinExistence type="inferred from homology"/>
<dbReference type="GO" id="GO:0005737">
    <property type="term" value="C:cytoplasm"/>
    <property type="evidence" value="ECO:0007669"/>
    <property type="project" value="TreeGrafter"/>
</dbReference>
<evidence type="ECO:0000256" key="2">
    <source>
        <dbReference type="ARBA" id="ARBA00009326"/>
    </source>
</evidence>
<feature type="site" description="Important for enzyme activity" evidence="7">
    <location>
        <position position="217"/>
    </location>
</feature>
<comment type="similarity">
    <text evidence="2 7 8">Belongs to the peptidase C12 family.</text>
</comment>
<dbReference type="GO" id="GO:0006511">
    <property type="term" value="P:ubiquitin-dependent protein catabolic process"/>
    <property type="evidence" value="ECO:0007669"/>
    <property type="project" value="UniProtKB-UniRule"/>
</dbReference>
<accession>A0A7S4UNP6</accession>
<feature type="site" description="Transition state stabilizer" evidence="7">
    <location>
        <position position="116"/>
    </location>
</feature>
<feature type="active site" description="Nucleophile" evidence="7">
    <location>
        <position position="124"/>
    </location>
</feature>
<dbReference type="InterPro" id="IPR038765">
    <property type="entry name" value="Papain-like_cys_pep_sf"/>
</dbReference>
<evidence type="ECO:0000256" key="1">
    <source>
        <dbReference type="ARBA" id="ARBA00000707"/>
    </source>
</evidence>
<dbReference type="AlphaFoldDB" id="A0A7S4UNP6"/>
<dbReference type="PRINTS" id="PR00707">
    <property type="entry name" value="UBCTHYDRLASE"/>
</dbReference>